<evidence type="ECO:0000313" key="3">
    <source>
        <dbReference type="Proteomes" id="UP000185093"/>
    </source>
</evidence>
<organism evidence="2 3">
    <name type="scientific">Acetomicrobium flavidum</name>
    <dbReference type="NCBI Taxonomy" id="49896"/>
    <lineage>
        <taxon>Bacteria</taxon>
        <taxon>Thermotogati</taxon>
        <taxon>Synergistota</taxon>
        <taxon>Synergistia</taxon>
        <taxon>Synergistales</taxon>
        <taxon>Acetomicrobiaceae</taxon>
        <taxon>Acetomicrobium</taxon>
    </lineage>
</organism>
<dbReference type="Gene3D" id="3.20.20.140">
    <property type="entry name" value="Metal-dependent hydrolases"/>
    <property type="match status" value="1"/>
</dbReference>
<dbReference type="Gene3D" id="2.30.40.10">
    <property type="entry name" value="Urease, subunit C, domain 1"/>
    <property type="match status" value="1"/>
</dbReference>
<gene>
    <name evidence="2" type="ORF">SAMN05444368_1848</name>
</gene>
<dbReference type="PROSITE" id="PS01137">
    <property type="entry name" value="TATD_1"/>
    <property type="match status" value="1"/>
</dbReference>
<dbReference type="PANTHER" id="PTHR22642:SF2">
    <property type="entry name" value="PROTEIN LONG AFTER FAR-RED 3"/>
    <property type="match status" value="1"/>
</dbReference>
<dbReference type="PANTHER" id="PTHR22642">
    <property type="entry name" value="IMIDAZOLONEPROPIONASE"/>
    <property type="match status" value="1"/>
</dbReference>
<dbReference type="Proteomes" id="UP000185093">
    <property type="component" value="Unassembled WGS sequence"/>
</dbReference>
<dbReference type="InterPro" id="IPR018228">
    <property type="entry name" value="DNase_TatD-rel_CS"/>
</dbReference>
<dbReference type="Pfam" id="PF07969">
    <property type="entry name" value="Amidohydro_3"/>
    <property type="match status" value="1"/>
</dbReference>
<keyword evidence="3" id="KW-1185">Reference proteome</keyword>
<comment type="caution">
    <text evidence="2">The sequence shown here is derived from an EMBL/GenBank/DDBJ whole genome shotgun (WGS) entry which is preliminary data.</text>
</comment>
<dbReference type="InterPro" id="IPR011059">
    <property type="entry name" value="Metal-dep_hydrolase_composite"/>
</dbReference>
<dbReference type="SUPFAM" id="SSF51556">
    <property type="entry name" value="Metallo-dependent hydrolases"/>
    <property type="match status" value="1"/>
</dbReference>
<sequence length="520" mass="57328">MTSRVTGFINCNGFGDVGEDHFFEAFLVAHGKIISFGSSKDIAEKAKSLGGEVVDFNGKCVLPGFVDSHLHIDELGMYLNSLDLRGTRSVSELQEKLQNFASKVTTSWILGHGWDQELFIEKRWPTKDDLDAIEDKRPVMISRACLHAGVLNSKALEISGIPSPSGIVVEGDFQRARDVFKQSLSLEDLKKMIKDALRHASNLGLTCLGFVSCDERALSALMSLWRNGEIATKIRVYLEPGRRCQTGERMYEDNEILQALVNLGIKRGFGDEMLKVQGIKILADGSLGARTAWLTAPYLDKPDQQGFPNIGKSELATLIARADGAGLQLAIHGIGDATIDMILDAFNDSKVYNRGHRIEHLSVLRPDQIKRLKELGLYASVQPHFVISDRWAIERLGPERASFIHPFKSILESGIPMAFGTDAPVEDVNPWQTVYAAVTRGKFEDIPLAQATPTEALSIKEAIYCYTKAAGTVMQDPYIGALKEGGFADFIVVSEDPFKADPVRLKDIKVLKTYVNGMPV</sequence>
<reference evidence="2 3" key="1">
    <citation type="submission" date="2016-11" db="EMBL/GenBank/DDBJ databases">
        <authorList>
            <person name="Varghese N."/>
            <person name="Submissions S."/>
        </authorList>
    </citation>
    <scope>NUCLEOTIDE SEQUENCE [LARGE SCALE GENOMIC DNA]</scope>
    <source>
        <strain evidence="2 3">DSM 20664</strain>
    </source>
</reference>
<dbReference type="SUPFAM" id="SSF51338">
    <property type="entry name" value="Composite domain of metallo-dependent hydrolases"/>
    <property type="match status" value="1"/>
</dbReference>
<proteinExistence type="predicted"/>
<dbReference type="InterPro" id="IPR032466">
    <property type="entry name" value="Metal_Hydrolase"/>
</dbReference>
<name>A0ABY1JF81_9BACT</name>
<evidence type="ECO:0000259" key="1">
    <source>
        <dbReference type="Pfam" id="PF07969"/>
    </source>
</evidence>
<protein>
    <recommendedName>
        <fullName evidence="1">Amidohydrolase 3 domain-containing protein</fullName>
    </recommendedName>
</protein>
<dbReference type="RefSeq" id="WP_074199999.1">
    <property type="nucleotide sequence ID" value="NZ_FSQZ01000001.1"/>
</dbReference>
<dbReference type="InterPro" id="IPR033932">
    <property type="entry name" value="YtcJ-like"/>
</dbReference>
<dbReference type="EMBL" id="FSQZ01000001">
    <property type="protein sequence ID" value="SIN77495.1"/>
    <property type="molecule type" value="Genomic_DNA"/>
</dbReference>
<dbReference type="Gene3D" id="3.10.310.70">
    <property type="match status" value="1"/>
</dbReference>
<dbReference type="CDD" id="cd01300">
    <property type="entry name" value="YtcJ_like"/>
    <property type="match status" value="1"/>
</dbReference>
<accession>A0ABY1JF81</accession>
<dbReference type="InterPro" id="IPR013108">
    <property type="entry name" value="Amidohydro_3"/>
</dbReference>
<feature type="domain" description="Amidohydrolase 3" evidence="1">
    <location>
        <begin position="52"/>
        <end position="520"/>
    </location>
</feature>
<evidence type="ECO:0000313" key="2">
    <source>
        <dbReference type="EMBL" id="SIN77495.1"/>
    </source>
</evidence>